<feature type="compositionally biased region" description="Basic and acidic residues" evidence="1">
    <location>
        <begin position="316"/>
        <end position="359"/>
    </location>
</feature>
<feature type="region of interest" description="Disordered" evidence="1">
    <location>
        <begin position="1"/>
        <end position="56"/>
    </location>
</feature>
<feature type="compositionally biased region" description="Basic residues" evidence="1">
    <location>
        <begin position="460"/>
        <end position="476"/>
    </location>
</feature>
<keyword evidence="3" id="KW-1185">Reference proteome</keyword>
<protein>
    <submittedName>
        <fullName evidence="2">Uncharacterized protein</fullName>
    </submittedName>
</protein>
<feature type="compositionally biased region" description="Basic and acidic residues" evidence="1">
    <location>
        <begin position="23"/>
        <end position="50"/>
    </location>
</feature>
<feature type="compositionally biased region" description="Low complexity" evidence="1">
    <location>
        <begin position="422"/>
        <end position="443"/>
    </location>
</feature>
<comment type="caution">
    <text evidence="2">The sequence shown here is derived from an EMBL/GenBank/DDBJ whole genome shotgun (WGS) entry which is preliminary data.</text>
</comment>
<dbReference type="AlphaFoldDB" id="A0AAW0BIQ9"/>
<dbReference type="Proteomes" id="UP001362999">
    <property type="component" value="Unassembled WGS sequence"/>
</dbReference>
<organism evidence="2 3">
    <name type="scientific">Favolaschia claudopus</name>
    <dbReference type="NCBI Taxonomy" id="2862362"/>
    <lineage>
        <taxon>Eukaryota</taxon>
        <taxon>Fungi</taxon>
        <taxon>Dikarya</taxon>
        <taxon>Basidiomycota</taxon>
        <taxon>Agaricomycotina</taxon>
        <taxon>Agaricomycetes</taxon>
        <taxon>Agaricomycetidae</taxon>
        <taxon>Agaricales</taxon>
        <taxon>Marasmiineae</taxon>
        <taxon>Mycenaceae</taxon>
        <taxon>Favolaschia</taxon>
    </lineage>
</organism>
<evidence type="ECO:0000313" key="3">
    <source>
        <dbReference type="Proteomes" id="UP001362999"/>
    </source>
</evidence>
<evidence type="ECO:0000313" key="2">
    <source>
        <dbReference type="EMBL" id="KAK7025762.1"/>
    </source>
</evidence>
<name>A0AAW0BIQ9_9AGAR</name>
<reference evidence="2 3" key="1">
    <citation type="journal article" date="2024" name="J Genomics">
        <title>Draft genome sequencing and assembly of Favolaschia claudopus CIRM-BRFM 2984 isolated from oak limbs.</title>
        <authorList>
            <person name="Navarro D."/>
            <person name="Drula E."/>
            <person name="Chaduli D."/>
            <person name="Cazenave R."/>
            <person name="Ahrendt S."/>
            <person name="Wang J."/>
            <person name="Lipzen A."/>
            <person name="Daum C."/>
            <person name="Barry K."/>
            <person name="Grigoriev I.V."/>
            <person name="Favel A."/>
            <person name="Rosso M.N."/>
            <person name="Martin F."/>
        </authorList>
    </citation>
    <scope>NUCLEOTIDE SEQUENCE [LARGE SCALE GENOMIC DNA]</scope>
    <source>
        <strain evidence="2 3">CIRM-BRFM 2984</strain>
    </source>
</reference>
<feature type="compositionally biased region" description="Polar residues" evidence="1">
    <location>
        <begin position="1"/>
        <end position="22"/>
    </location>
</feature>
<sequence length="493" mass="54606">MSHSGRPSAALTTPQANSISSGNRHERSKQTSFSSEHRAPGHFVPREHPALRSTLGLPKLHPTSFEVGYPASLEVVSPEHSARSVDHRSRPVSPELLYSRVVAASPSPSMGTGVAGRTPSGVKISPVSSPERNVNFSLIDVSDEELDTWTQVDSKTARMHRENASSRLNNNVINSVHSAEATVSATRKDQEMNPDEYRRIALEYWRMAEHLSQARSELSGISNAEPLTTKVSDDEFNEKSSFNSVKLPKTSAKRHSSGHSSGKKDENLVAKNRDKKESSHEIGPSKKDIERLRVRRAEKSKNSRKHVQVESDENSDSDRDSNSTPRTRERKASAQTKERSREIKSLQKRLKELDSESKPVKVNQAKRAVINGIEEHMRTGKASKKSKESNPRPHKVKKGPFPGRFPAGGLLEQTIRRATGHDSSPSSNSSSSFSSTDSISESDLSSDADELGVGGPSSSSKRRRMKSRRTSKRKSRRSNEPRMRMKLCDESLP</sequence>
<feature type="region of interest" description="Disordered" evidence="1">
    <location>
        <begin position="242"/>
        <end position="493"/>
    </location>
</feature>
<dbReference type="EMBL" id="JAWWNJ010000033">
    <property type="protein sequence ID" value="KAK7025762.1"/>
    <property type="molecule type" value="Genomic_DNA"/>
</dbReference>
<feature type="compositionally biased region" description="Basic and acidic residues" evidence="1">
    <location>
        <begin position="477"/>
        <end position="493"/>
    </location>
</feature>
<accession>A0AAW0BIQ9</accession>
<evidence type="ECO:0000256" key="1">
    <source>
        <dbReference type="SAM" id="MobiDB-lite"/>
    </source>
</evidence>
<feature type="compositionally biased region" description="Basic and acidic residues" evidence="1">
    <location>
        <begin position="262"/>
        <end position="301"/>
    </location>
</feature>
<proteinExistence type="predicted"/>
<gene>
    <name evidence="2" type="ORF">R3P38DRAFT_3531605</name>
</gene>